<dbReference type="PANTHER" id="PTHR30574:SF1">
    <property type="entry name" value="SULPHUR TRANSPORT DOMAIN-CONTAINING PROTEIN"/>
    <property type="match status" value="1"/>
</dbReference>
<dbReference type="PANTHER" id="PTHR30574">
    <property type="entry name" value="INNER MEMBRANE PROTEIN YEDE"/>
    <property type="match status" value="1"/>
</dbReference>
<dbReference type="EMBL" id="LCWV01000015">
    <property type="protein sequence ID" value="PWI68425.1"/>
    <property type="molecule type" value="Genomic_DNA"/>
</dbReference>
<gene>
    <name evidence="10" type="ORF">PCL_02194</name>
</gene>
<feature type="region of interest" description="Disordered" evidence="8">
    <location>
        <begin position="18"/>
        <end position="90"/>
    </location>
</feature>
<dbReference type="InterPro" id="IPR007272">
    <property type="entry name" value="Sulf_transp_TsuA/YedE"/>
</dbReference>
<keyword evidence="4" id="KW-0997">Cell inner membrane</keyword>
<keyword evidence="3" id="KW-1003">Cell membrane</keyword>
<reference evidence="10 11" key="1">
    <citation type="journal article" date="2016" name="Front. Microbiol.">
        <title>Genome and transcriptome sequences reveal the specific parasitism of the nematophagous Purpureocillium lilacinum 36-1.</title>
        <authorList>
            <person name="Xie J."/>
            <person name="Li S."/>
            <person name="Mo C."/>
            <person name="Xiao X."/>
            <person name="Peng D."/>
            <person name="Wang G."/>
            <person name="Xiao Y."/>
        </authorList>
    </citation>
    <scope>NUCLEOTIDE SEQUENCE [LARGE SCALE GENOMIC DNA]</scope>
    <source>
        <strain evidence="10 11">36-1</strain>
    </source>
</reference>
<accession>A0A2U3E1N6</accession>
<evidence type="ECO:0000256" key="7">
    <source>
        <dbReference type="ARBA" id="ARBA00023136"/>
    </source>
</evidence>
<protein>
    <submittedName>
        <fullName evidence="10">Uncharacterized protein</fullName>
    </submittedName>
</protein>
<evidence type="ECO:0000256" key="2">
    <source>
        <dbReference type="ARBA" id="ARBA00022448"/>
    </source>
</evidence>
<comment type="subcellular location">
    <subcellularLocation>
        <location evidence="1">Cell inner membrane</location>
        <topology evidence="1">Multi-pass membrane protein</topology>
    </subcellularLocation>
</comment>
<dbReference type="AlphaFoldDB" id="A0A2U3E1N6"/>
<keyword evidence="7 9" id="KW-0472">Membrane</keyword>
<feature type="transmembrane region" description="Helical" evidence="9">
    <location>
        <begin position="696"/>
        <end position="716"/>
    </location>
</feature>
<evidence type="ECO:0000256" key="9">
    <source>
        <dbReference type="SAM" id="Phobius"/>
    </source>
</evidence>
<comment type="caution">
    <text evidence="10">The sequence shown here is derived from an EMBL/GenBank/DDBJ whole genome shotgun (WGS) entry which is preliminary data.</text>
</comment>
<evidence type="ECO:0000256" key="4">
    <source>
        <dbReference type="ARBA" id="ARBA00022519"/>
    </source>
</evidence>
<evidence type="ECO:0000313" key="11">
    <source>
        <dbReference type="Proteomes" id="UP000245956"/>
    </source>
</evidence>
<feature type="transmembrane region" description="Helical" evidence="9">
    <location>
        <begin position="820"/>
        <end position="844"/>
    </location>
</feature>
<keyword evidence="2" id="KW-0813">Transport</keyword>
<keyword evidence="6 9" id="KW-1133">Transmembrane helix</keyword>
<dbReference type="GO" id="GO:0005886">
    <property type="term" value="C:plasma membrane"/>
    <property type="evidence" value="ECO:0007669"/>
    <property type="project" value="UniProtKB-SubCell"/>
</dbReference>
<dbReference type="Proteomes" id="UP000245956">
    <property type="component" value="Unassembled WGS sequence"/>
</dbReference>
<proteinExistence type="predicted"/>
<feature type="transmembrane region" description="Helical" evidence="9">
    <location>
        <begin position="548"/>
        <end position="568"/>
    </location>
</feature>
<feature type="transmembrane region" description="Helical" evidence="9">
    <location>
        <begin position="589"/>
        <end position="609"/>
    </location>
</feature>
<feature type="transmembrane region" description="Helical" evidence="9">
    <location>
        <begin position="621"/>
        <end position="642"/>
    </location>
</feature>
<evidence type="ECO:0000256" key="6">
    <source>
        <dbReference type="ARBA" id="ARBA00022989"/>
    </source>
</evidence>
<evidence type="ECO:0000313" key="10">
    <source>
        <dbReference type="EMBL" id="PWI68425.1"/>
    </source>
</evidence>
<feature type="region of interest" description="Disordered" evidence="8">
    <location>
        <begin position="479"/>
        <end position="501"/>
    </location>
</feature>
<sequence>MKRENDYTRQRVAVECYSLTSDRQRDDVPAASQRHGASTGTAGQAAPDGDLQWADSSGHGPAYKLEGAPRQSARLPTAPVPQDSGTSAAAARRTLRLSTRPLTMSVFTTCRVCVGPARAKRVREAGANGADAGRLHPWTDPTEPPMRMAGTREPNAHGLFSVCLVHRPPSLGDPSACPQARRPGICMQVPAARSNGDPAQHVASSHKEQRRVLAHGDWGSGVPGPGRAVGACVRACVRAQQWKERKDESATMCAEIASSCDVTAKRPCAGGDYTPSGVRIALPGSGHIPATSRSMARPMPSSCHLSDLTVSVTDSGAVHPPTTTAAPVPGQAVEAGTHAMPLTIPPPPPRTLNLVGDSPLHPVPTGSAASLPAARTLAQTRRPRHGASPEQWPLAGLCVGCHLCLWRSLLCVGTSWPAGRPPSIPDRLGAGAAHGFLGNYCTNVSWCMLATPHVLPLVGGKPRNGFITLLVPPVLGPPEFGQSGTSQTRREEIKRSSSTVRPIPPTAMATTTLVSGVAFGAAMVAAGFANPAVVVSQMKFESWHMFQAFLAATASSAVIYSIAEKLGYVKIQPRSSSPLGLFSRYDGNVLGGALLGAGMALSGSCPGTLYAQLATGVRTGFFALAGALAGGVLWTGYLAPLVKRRREDGAIKPESGVISETLGLSRAATLVLFEAACVAVVVATAGGVKSTTGGPLIPAGAVGGLLIGLAQLVSLVTRRTMVGISGSFEDAGNHFWWLVRDGAAAEKRPRTYQNMLFAAGAGFGAWAIARALPDSVVFGAVAGPLLEVPPLRAVFGGVLMGVGSRLAGGCTSGHGISGMSLLSASSVVTIASTFGAGALVATLIY</sequence>
<evidence type="ECO:0000256" key="3">
    <source>
        <dbReference type="ARBA" id="ARBA00022475"/>
    </source>
</evidence>
<feature type="transmembrane region" description="Helical" evidence="9">
    <location>
        <begin position="663"/>
        <end position="684"/>
    </location>
</feature>
<feature type="region of interest" description="Disordered" evidence="8">
    <location>
        <begin position="125"/>
        <end position="144"/>
    </location>
</feature>
<evidence type="ECO:0000256" key="5">
    <source>
        <dbReference type="ARBA" id="ARBA00022692"/>
    </source>
</evidence>
<evidence type="ECO:0000256" key="1">
    <source>
        <dbReference type="ARBA" id="ARBA00004429"/>
    </source>
</evidence>
<feature type="transmembrane region" description="Helical" evidence="9">
    <location>
        <begin position="507"/>
        <end position="528"/>
    </location>
</feature>
<keyword evidence="5 9" id="KW-0812">Transmembrane</keyword>
<evidence type="ECO:0000256" key="8">
    <source>
        <dbReference type="SAM" id="MobiDB-lite"/>
    </source>
</evidence>
<organism evidence="10 11">
    <name type="scientific">Purpureocillium lilacinum</name>
    <name type="common">Paecilomyces lilacinus</name>
    <dbReference type="NCBI Taxonomy" id="33203"/>
    <lineage>
        <taxon>Eukaryota</taxon>
        <taxon>Fungi</taxon>
        <taxon>Dikarya</taxon>
        <taxon>Ascomycota</taxon>
        <taxon>Pezizomycotina</taxon>
        <taxon>Sordariomycetes</taxon>
        <taxon>Hypocreomycetidae</taxon>
        <taxon>Hypocreales</taxon>
        <taxon>Ophiocordycipitaceae</taxon>
        <taxon>Purpureocillium</taxon>
    </lineage>
</organism>
<feature type="transmembrane region" description="Helical" evidence="9">
    <location>
        <begin position="792"/>
        <end position="808"/>
    </location>
</feature>
<feature type="transmembrane region" description="Helical" evidence="9">
    <location>
        <begin position="755"/>
        <end position="772"/>
    </location>
</feature>
<name>A0A2U3E1N6_PURLI</name>
<dbReference type="Pfam" id="PF04143">
    <property type="entry name" value="Sulf_transp"/>
    <property type="match status" value="1"/>
</dbReference>